<dbReference type="AlphaFoldDB" id="A0A073J980"/>
<dbReference type="RefSeq" id="WP_037921820.1">
    <property type="nucleotide sequence ID" value="NZ_CP054599.1"/>
</dbReference>
<dbReference type="SUPFAM" id="SSF54534">
    <property type="entry name" value="FKBP-like"/>
    <property type="match status" value="1"/>
</dbReference>
<dbReference type="Proteomes" id="UP000027746">
    <property type="component" value="Unassembled WGS sequence"/>
</dbReference>
<organism evidence="3 4">
    <name type="scientific">Pseudosulfitobacter pseudonitzschiae</name>
    <dbReference type="NCBI Taxonomy" id="1402135"/>
    <lineage>
        <taxon>Bacteria</taxon>
        <taxon>Pseudomonadati</taxon>
        <taxon>Pseudomonadota</taxon>
        <taxon>Alphaproteobacteria</taxon>
        <taxon>Rhodobacterales</taxon>
        <taxon>Roseobacteraceae</taxon>
        <taxon>Pseudosulfitobacter</taxon>
    </lineage>
</organism>
<dbReference type="GO" id="GO:0032784">
    <property type="term" value="P:regulation of DNA-templated transcription elongation"/>
    <property type="evidence" value="ECO:0007669"/>
    <property type="project" value="InterPro"/>
</dbReference>
<proteinExistence type="predicted"/>
<evidence type="ECO:0000313" key="4">
    <source>
        <dbReference type="Proteomes" id="UP000027746"/>
    </source>
</evidence>
<dbReference type="NCBIfam" id="NF004396">
    <property type="entry name" value="PRK05753.1"/>
    <property type="match status" value="1"/>
</dbReference>
<protein>
    <submittedName>
        <fullName evidence="3">Nucleoside diphosphate kinase</fullName>
    </submittedName>
</protein>
<dbReference type="GO" id="GO:0003677">
    <property type="term" value="F:DNA binding"/>
    <property type="evidence" value="ECO:0007669"/>
    <property type="project" value="InterPro"/>
</dbReference>
<keyword evidence="4" id="KW-1185">Reference proteome</keyword>
<evidence type="ECO:0000259" key="1">
    <source>
        <dbReference type="Pfam" id="PF01272"/>
    </source>
</evidence>
<evidence type="ECO:0000313" key="3">
    <source>
        <dbReference type="EMBL" id="KEJ98246.1"/>
    </source>
</evidence>
<dbReference type="GO" id="GO:0070063">
    <property type="term" value="F:RNA polymerase binding"/>
    <property type="evidence" value="ECO:0007669"/>
    <property type="project" value="InterPro"/>
</dbReference>
<dbReference type="OrthoDB" id="192847at2"/>
<comment type="caution">
    <text evidence="3">The sequence shown here is derived from an EMBL/GenBank/DDBJ whole genome shotgun (WGS) entry which is preliminary data.</text>
</comment>
<reference evidence="3 4" key="1">
    <citation type="submission" date="2014-01" db="EMBL/GenBank/DDBJ databases">
        <title>Sulfitobacter sp. H3 (MCCC 1A00686) Genome Sequencing.</title>
        <authorList>
            <person name="Lai Q."/>
            <person name="Hong Z."/>
        </authorList>
    </citation>
    <scope>NUCLEOTIDE SEQUENCE [LARGE SCALE GENOMIC DNA]</scope>
    <source>
        <strain evidence="3 4">H3</strain>
    </source>
</reference>
<dbReference type="EMBL" id="JAMD01000001">
    <property type="protein sequence ID" value="KEJ98246.1"/>
    <property type="molecule type" value="Genomic_DNA"/>
</dbReference>
<accession>A0A073J980</accession>
<dbReference type="GeneID" id="68870804"/>
<name>A0A073J980_9RHOB</name>
<sequence>MTTPTPRPASRRRPKIVLARDTFDRMDALAEGAQRRSPELADRLMEELSRAKVVANDKLRSDVVAIGRHVTYRDESTGQTKTVQLVFPEDADISLGQVSVITPIGVALIGLSEGASFRWETRDGTTRTLTVLGVGANATLD</sequence>
<keyword evidence="3" id="KW-0808">Transferase</keyword>
<dbReference type="InterPro" id="IPR001437">
    <property type="entry name" value="Tscrpt_elong_fac_GreA/B_C"/>
</dbReference>
<dbReference type="GO" id="GO:0016301">
    <property type="term" value="F:kinase activity"/>
    <property type="evidence" value="ECO:0007669"/>
    <property type="project" value="UniProtKB-KW"/>
</dbReference>
<feature type="domain" description="Transcription elongation factor GreA/GreB C-terminal" evidence="1">
    <location>
        <begin position="61"/>
        <end position="134"/>
    </location>
</feature>
<dbReference type="Gene3D" id="3.10.50.30">
    <property type="entry name" value="Transcription elongation factor, GreA/GreB, C-terminal domain"/>
    <property type="match status" value="1"/>
</dbReference>
<dbReference type="Pfam" id="PF14760">
    <property type="entry name" value="Rnk_N"/>
    <property type="match status" value="1"/>
</dbReference>
<gene>
    <name evidence="3" type="ORF">SUH3_04415</name>
</gene>
<feature type="domain" description="Regulator of nucleoside diphosphate kinase N-terminal" evidence="2">
    <location>
        <begin position="14"/>
        <end position="54"/>
    </location>
</feature>
<dbReference type="PANTHER" id="PTHR30437">
    <property type="entry name" value="TRANSCRIPTION ELONGATION FACTOR GREA"/>
    <property type="match status" value="1"/>
</dbReference>
<dbReference type="InterPro" id="IPR036953">
    <property type="entry name" value="GreA/GreB_C_sf"/>
</dbReference>
<dbReference type="Pfam" id="PF01272">
    <property type="entry name" value="GreA_GreB"/>
    <property type="match status" value="1"/>
</dbReference>
<dbReference type="InterPro" id="IPR023459">
    <property type="entry name" value="Tscrpt_elong_fac_GreA/B_fam"/>
</dbReference>
<dbReference type="GO" id="GO:0006354">
    <property type="term" value="P:DNA-templated transcription elongation"/>
    <property type="evidence" value="ECO:0007669"/>
    <property type="project" value="TreeGrafter"/>
</dbReference>
<dbReference type="Gene3D" id="1.10.286.20">
    <property type="match status" value="1"/>
</dbReference>
<keyword evidence="3" id="KW-0418">Kinase</keyword>
<dbReference type="InterPro" id="IPR029462">
    <property type="entry name" value="Rnk_N"/>
</dbReference>
<evidence type="ECO:0000259" key="2">
    <source>
        <dbReference type="Pfam" id="PF14760"/>
    </source>
</evidence>
<dbReference type="PANTHER" id="PTHR30437:SF5">
    <property type="entry name" value="REGULATOR OF NUCLEOSIDE DIPHOSPHATE KINASE"/>
    <property type="match status" value="1"/>
</dbReference>